<dbReference type="AlphaFoldDB" id="A7SMR8"/>
<protein>
    <submittedName>
        <fullName evidence="9">Uncharacterized protein</fullName>
    </submittedName>
</protein>
<dbReference type="Pfam" id="PF00008">
    <property type="entry name" value="EGF"/>
    <property type="match status" value="1"/>
</dbReference>
<keyword evidence="2 6" id="KW-0245">EGF-like domain</keyword>
<evidence type="ECO:0000256" key="1">
    <source>
        <dbReference type="ARBA" id="ARBA00006373"/>
    </source>
</evidence>
<dbReference type="SUPFAM" id="SSF49785">
    <property type="entry name" value="Galactose-binding domain-like"/>
    <property type="match status" value="1"/>
</dbReference>
<evidence type="ECO:0000259" key="8">
    <source>
        <dbReference type="PROSITE" id="PS50026"/>
    </source>
</evidence>
<reference evidence="9 10" key="1">
    <citation type="journal article" date="2007" name="Science">
        <title>Sea anemone genome reveals ancestral eumetazoan gene repertoire and genomic organization.</title>
        <authorList>
            <person name="Putnam N.H."/>
            <person name="Srivastava M."/>
            <person name="Hellsten U."/>
            <person name="Dirks B."/>
            <person name="Chapman J."/>
            <person name="Salamov A."/>
            <person name="Terry A."/>
            <person name="Shapiro H."/>
            <person name="Lindquist E."/>
            <person name="Kapitonov V.V."/>
            <person name="Jurka J."/>
            <person name="Genikhovich G."/>
            <person name="Grigoriev I.V."/>
            <person name="Lucas S.M."/>
            <person name="Steele R.E."/>
            <person name="Finnerty J.R."/>
            <person name="Technau U."/>
            <person name="Martindale M.Q."/>
            <person name="Rokhsar D.S."/>
        </authorList>
    </citation>
    <scope>NUCLEOTIDE SEQUENCE [LARGE SCALE GENOMIC DNA]</scope>
    <source>
        <strain evidence="10">CH2 X CH6</strain>
    </source>
</reference>
<dbReference type="PROSITE" id="PS50026">
    <property type="entry name" value="EGF_3"/>
    <property type="match status" value="1"/>
</dbReference>
<evidence type="ECO:0000259" key="7">
    <source>
        <dbReference type="PROSITE" id="PS50022"/>
    </source>
</evidence>
<gene>
    <name evidence="9" type="ORF">NEMVEDRAFT_v1g124069</name>
</gene>
<feature type="domain" description="EGF-like" evidence="8">
    <location>
        <begin position="1"/>
        <end position="37"/>
    </location>
</feature>
<keyword evidence="10" id="KW-1185">Reference proteome</keyword>
<proteinExistence type="inferred from homology"/>
<dbReference type="SUPFAM" id="SSF57196">
    <property type="entry name" value="EGF/Laminin"/>
    <property type="match status" value="1"/>
</dbReference>
<dbReference type="InterPro" id="IPR000421">
    <property type="entry name" value="FA58C"/>
</dbReference>
<dbReference type="Gene3D" id="2.10.25.10">
    <property type="entry name" value="Laminin"/>
    <property type="match status" value="1"/>
</dbReference>
<dbReference type="Proteomes" id="UP000001593">
    <property type="component" value="Unassembled WGS sequence"/>
</dbReference>
<dbReference type="STRING" id="45351.A7SMR8"/>
<dbReference type="InterPro" id="IPR001881">
    <property type="entry name" value="EGF-like_Ca-bd_dom"/>
</dbReference>
<dbReference type="PANTHER" id="PTHR24543:SF335">
    <property type="entry name" value="EGF-LIKE REPEAT AND DISCOIDIN I-LIKE DOMAIN-CONTAINING PROTEIN 3"/>
    <property type="match status" value="1"/>
</dbReference>
<evidence type="ECO:0000313" key="9">
    <source>
        <dbReference type="EMBL" id="EDO34986.1"/>
    </source>
</evidence>
<dbReference type="CDD" id="cd00054">
    <property type="entry name" value="EGF_CA"/>
    <property type="match status" value="1"/>
</dbReference>
<dbReference type="Pfam" id="PF00754">
    <property type="entry name" value="F5_F8_type_C"/>
    <property type="match status" value="1"/>
</dbReference>
<name>A7SMR8_NEMVE</name>
<evidence type="ECO:0000256" key="4">
    <source>
        <dbReference type="ARBA" id="ARBA00023157"/>
    </source>
</evidence>
<evidence type="ECO:0000256" key="3">
    <source>
        <dbReference type="ARBA" id="ARBA00022737"/>
    </source>
</evidence>
<dbReference type="InterPro" id="IPR008979">
    <property type="entry name" value="Galactose-bd-like_sf"/>
</dbReference>
<dbReference type="PROSITE" id="PS00010">
    <property type="entry name" value="ASX_HYDROXYL"/>
    <property type="match status" value="1"/>
</dbReference>
<dbReference type="SMART" id="SM00231">
    <property type="entry name" value="FA58C"/>
    <property type="match status" value="1"/>
</dbReference>
<dbReference type="CDD" id="cd00057">
    <property type="entry name" value="FA58C"/>
    <property type="match status" value="1"/>
</dbReference>
<dbReference type="SMART" id="SM00179">
    <property type="entry name" value="EGF_CA"/>
    <property type="match status" value="1"/>
</dbReference>
<comment type="similarity">
    <text evidence="1">Belongs to the EGF domain peptide family.</text>
</comment>
<dbReference type="PROSITE" id="PS00022">
    <property type="entry name" value="EGF_1"/>
    <property type="match status" value="1"/>
</dbReference>
<comment type="caution">
    <text evidence="6">Lacks conserved residue(s) required for the propagation of feature annotation.</text>
</comment>
<dbReference type="PhylomeDB" id="A7SMR8"/>
<dbReference type="PROSITE" id="PS01187">
    <property type="entry name" value="EGF_CA"/>
    <property type="match status" value="1"/>
</dbReference>
<dbReference type="InterPro" id="IPR018097">
    <property type="entry name" value="EGF_Ca-bd_CS"/>
</dbReference>
<organism evidence="9 10">
    <name type="scientific">Nematostella vectensis</name>
    <name type="common">Starlet sea anemone</name>
    <dbReference type="NCBI Taxonomy" id="45351"/>
    <lineage>
        <taxon>Eukaryota</taxon>
        <taxon>Metazoa</taxon>
        <taxon>Cnidaria</taxon>
        <taxon>Anthozoa</taxon>
        <taxon>Hexacorallia</taxon>
        <taxon>Actiniaria</taxon>
        <taxon>Edwardsiidae</taxon>
        <taxon>Nematostella</taxon>
    </lineage>
</organism>
<dbReference type="GO" id="GO:0005509">
    <property type="term" value="F:calcium ion binding"/>
    <property type="evidence" value="ECO:0007669"/>
    <property type="project" value="InterPro"/>
</dbReference>
<dbReference type="Gene3D" id="2.60.120.260">
    <property type="entry name" value="Galactose-binding domain-like"/>
    <property type="match status" value="1"/>
</dbReference>
<feature type="non-terminal residue" evidence="9">
    <location>
        <position position="198"/>
    </location>
</feature>
<feature type="disulfide bond" evidence="6">
    <location>
        <begin position="27"/>
        <end position="36"/>
    </location>
</feature>
<dbReference type="InParanoid" id="A7SMR8"/>
<keyword evidence="5" id="KW-0325">Glycoprotein</keyword>
<sequence length="198" mass="21851">DVDECASNPCQNGATCNDGVNNYTCVCLSKFIGANCETSKQCCDLAVGVQDRNIIPDNSFSASSYRISSGYASDLFAPMSARLNGGGYWIPSGIQSLQYLQVDLLSLYMICAVATQGGTLSEHDTRTTRYKLSLSTTGSSWEIYQESGAEKEFHGNYDKPTVVKNPLAKKPTARYIRFIPTQWPYYPGFRVEVFGIRQ</sequence>
<evidence type="ECO:0000256" key="6">
    <source>
        <dbReference type="PROSITE-ProRule" id="PRU00076"/>
    </source>
</evidence>
<dbReference type="HOGENOM" id="CLU_030066_1_1_1"/>
<dbReference type="FunFam" id="2.10.25.10:FF:000143">
    <property type="entry name" value="Protein crumbs 1"/>
    <property type="match status" value="1"/>
</dbReference>
<dbReference type="PRINTS" id="PR00010">
    <property type="entry name" value="EGFBLOOD"/>
</dbReference>
<dbReference type="EMBL" id="DS469712">
    <property type="protein sequence ID" value="EDO34986.1"/>
    <property type="molecule type" value="Genomic_DNA"/>
</dbReference>
<dbReference type="SMART" id="SM00181">
    <property type="entry name" value="EGF"/>
    <property type="match status" value="1"/>
</dbReference>
<keyword evidence="4 6" id="KW-1015">Disulfide bond</keyword>
<evidence type="ECO:0000256" key="2">
    <source>
        <dbReference type="ARBA" id="ARBA00022536"/>
    </source>
</evidence>
<dbReference type="PROSITE" id="PS50022">
    <property type="entry name" value="FA58C_3"/>
    <property type="match status" value="1"/>
</dbReference>
<dbReference type="InterPro" id="IPR000742">
    <property type="entry name" value="EGF"/>
</dbReference>
<accession>A7SMR8</accession>
<dbReference type="PANTHER" id="PTHR24543">
    <property type="entry name" value="MULTICOPPER OXIDASE-RELATED"/>
    <property type="match status" value="1"/>
</dbReference>
<dbReference type="InterPro" id="IPR000152">
    <property type="entry name" value="EGF-type_Asp/Asn_hydroxyl_site"/>
</dbReference>
<feature type="domain" description="F5/8 type C" evidence="7">
    <location>
        <begin position="42"/>
        <end position="196"/>
    </location>
</feature>
<evidence type="ECO:0000313" key="10">
    <source>
        <dbReference type="Proteomes" id="UP000001593"/>
    </source>
</evidence>
<keyword evidence="3" id="KW-0677">Repeat</keyword>
<evidence type="ECO:0000256" key="5">
    <source>
        <dbReference type="ARBA" id="ARBA00023180"/>
    </source>
</evidence>